<keyword evidence="3" id="KW-1185">Reference proteome</keyword>
<keyword evidence="1" id="KW-0732">Signal</keyword>
<protein>
    <submittedName>
        <fullName evidence="2">Uncharacterized protein</fullName>
    </submittedName>
</protein>
<dbReference type="AlphaFoldDB" id="A0AAW1D9Y1"/>
<feature type="chain" id="PRO_5043934584" evidence="1">
    <location>
        <begin position="22"/>
        <end position="218"/>
    </location>
</feature>
<organism evidence="2 3">
    <name type="scientific">Rhynocoris fuscipes</name>
    <dbReference type="NCBI Taxonomy" id="488301"/>
    <lineage>
        <taxon>Eukaryota</taxon>
        <taxon>Metazoa</taxon>
        <taxon>Ecdysozoa</taxon>
        <taxon>Arthropoda</taxon>
        <taxon>Hexapoda</taxon>
        <taxon>Insecta</taxon>
        <taxon>Pterygota</taxon>
        <taxon>Neoptera</taxon>
        <taxon>Paraneoptera</taxon>
        <taxon>Hemiptera</taxon>
        <taxon>Heteroptera</taxon>
        <taxon>Panheteroptera</taxon>
        <taxon>Cimicomorpha</taxon>
        <taxon>Reduviidae</taxon>
        <taxon>Harpactorinae</taxon>
        <taxon>Harpactorini</taxon>
        <taxon>Rhynocoris</taxon>
    </lineage>
</organism>
<feature type="signal peptide" evidence="1">
    <location>
        <begin position="1"/>
        <end position="21"/>
    </location>
</feature>
<dbReference type="EMBL" id="JAPXFL010000005">
    <property type="protein sequence ID" value="KAK9506575.1"/>
    <property type="molecule type" value="Genomic_DNA"/>
</dbReference>
<dbReference type="Proteomes" id="UP001461498">
    <property type="component" value="Unassembled WGS sequence"/>
</dbReference>
<sequence length="218" mass="24669">MFTRSLEILLFLSYLLISVVAQPFCSEATYCPSDHHCCTASTCCPNNLVCCGNGQLCCQPEIDSRLKNVDENLNYQIPKIQRNQMVHAVNRQQNQEEIGGPLNINNHNNMDLNGNRANFLNTGSSLDLQSLPNLGGDYNLQLPRKKIFKFYYAKLPNVQEQSSGSPNFLNIDSILNRASLNDNANEGVPKTKVYKLYYPEGAKNPDRYNRETLMDVKR</sequence>
<name>A0AAW1D9Y1_9HEMI</name>
<evidence type="ECO:0000313" key="3">
    <source>
        <dbReference type="Proteomes" id="UP001461498"/>
    </source>
</evidence>
<reference evidence="2 3" key="1">
    <citation type="submission" date="2022-12" db="EMBL/GenBank/DDBJ databases">
        <title>Chromosome-level genome assembly of true bugs.</title>
        <authorList>
            <person name="Ma L."/>
            <person name="Li H."/>
        </authorList>
    </citation>
    <scope>NUCLEOTIDE SEQUENCE [LARGE SCALE GENOMIC DNA]</scope>
    <source>
        <strain evidence="2">Lab_2022b</strain>
    </source>
</reference>
<gene>
    <name evidence="2" type="ORF">O3M35_008478</name>
</gene>
<proteinExistence type="predicted"/>
<evidence type="ECO:0000313" key="2">
    <source>
        <dbReference type="EMBL" id="KAK9506575.1"/>
    </source>
</evidence>
<evidence type="ECO:0000256" key="1">
    <source>
        <dbReference type="SAM" id="SignalP"/>
    </source>
</evidence>
<accession>A0AAW1D9Y1</accession>
<comment type="caution">
    <text evidence="2">The sequence shown here is derived from an EMBL/GenBank/DDBJ whole genome shotgun (WGS) entry which is preliminary data.</text>
</comment>